<dbReference type="SUPFAM" id="SSF52540">
    <property type="entry name" value="P-loop containing nucleoside triphosphate hydrolases"/>
    <property type="match status" value="1"/>
</dbReference>
<sequence>LGNYATERKVSMYAATEEIGLGEHLDSRYTDRLQRFKRWMDGVRQQCAQNDPIAALRSMVMDIDYENWLRQNSSSEKAADYRMSNVWFLIEALKNTLEKDEEGGMTIEEAIGKLVLSDMLERQQEEEDGAEG</sequence>
<dbReference type="GO" id="GO:0004386">
    <property type="term" value="F:helicase activity"/>
    <property type="evidence" value="ECO:0007669"/>
    <property type="project" value="UniProtKB-KW"/>
</dbReference>
<dbReference type="AlphaFoldDB" id="A0A3M2X5R1"/>
<proteinExistence type="predicted"/>
<gene>
    <name evidence="1" type="ORF">APX70_00627</name>
</gene>
<organism evidence="1 2">
    <name type="scientific">Pseudomonas syringae pv. maculicola</name>
    <dbReference type="NCBI Taxonomy" id="59511"/>
    <lineage>
        <taxon>Bacteria</taxon>
        <taxon>Pseudomonadati</taxon>
        <taxon>Pseudomonadota</taxon>
        <taxon>Gammaproteobacteria</taxon>
        <taxon>Pseudomonadales</taxon>
        <taxon>Pseudomonadaceae</taxon>
        <taxon>Pseudomonas</taxon>
    </lineage>
</organism>
<dbReference type="Proteomes" id="UP000282378">
    <property type="component" value="Unassembled WGS sequence"/>
</dbReference>
<evidence type="ECO:0000313" key="1">
    <source>
        <dbReference type="EMBL" id="RML58705.1"/>
    </source>
</evidence>
<evidence type="ECO:0000313" key="2">
    <source>
        <dbReference type="Proteomes" id="UP000282378"/>
    </source>
</evidence>
<comment type="caution">
    <text evidence="1">The sequence shown here is derived from an EMBL/GenBank/DDBJ whole genome shotgun (WGS) entry which is preliminary data.</text>
</comment>
<keyword evidence="1" id="KW-0378">Hydrolase</keyword>
<accession>A0A3M2X5R1</accession>
<protein>
    <submittedName>
        <fullName evidence="1">ATP-dependent DNA helicase Rep</fullName>
    </submittedName>
</protein>
<feature type="non-terminal residue" evidence="1">
    <location>
        <position position="132"/>
    </location>
</feature>
<dbReference type="Gene3D" id="1.10.486.10">
    <property type="entry name" value="PCRA, domain 4"/>
    <property type="match status" value="1"/>
</dbReference>
<reference evidence="1 2" key="1">
    <citation type="submission" date="2018-08" db="EMBL/GenBank/DDBJ databases">
        <title>Recombination of ecologically and evolutionarily significant loci maintains genetic cohesion in the Pseudomonas syringae species complex.</title>
        <authorList>
            <person name="Dillon M."/>
            <person name="Thakur S."/>
            <person name="Almeida R.N.D."/>
            <person name="Weir B.S."/>
            <person name="Guttman D.S."/>
        </authorList>
    </citation>
    <scope>NUCLEOTIDE SEQUENCE [LARGE SCALE GENOMIC DNA]</scope>
    <source>
        <strain evidence="1 2">88_10</strain>
    </source>
</reference>
<dbReference type="EMBL" id="RBNL01003080">
    <property type="protein sequence ID" value="RML58705.1"/>
    <property type="molecule type" value="Genomic_DNA"/>
</dbReference>
<dbReference type="InterPro" id="IPR027417">
    <property type="entry name" value="P-loop_NTPase"/>
</dbReference>
<keyword evidence="1" id="KW-0547">Nucleotide-binding</keyword>
<keyword evidence="1" id="KW-0347">Helicase</keyword>
<feature type="non-terminal residue" evidence="1">
    <location>
        <position position="1"/>
    </location>
</feature>
<keyword evidence="1" id="KW-0067">ATP-binding</keyword>
<name>A0A3M2X5R1_PSEYM</name>